<feature type="signal peptide" evidence="1">
    <location>
        <begin position="1"/>
        <end position="19"/>
    </location>
</feature>
<evidence type="ECO:0000313" key="2">
    <source>
        <dbReference type="EMBL" id="SDS41458.1"/>
    </source>
</evidence>
<dbReference type="EMBL" id="LT629745">
    <property type="protein sequence ID" value="SDS41458.1"/>
    <property type="molecule type" value="Genomic_DNA"/>
</dbReference>
<gene>
    <name evidence="2" type="ORF">SAMN04488552_3094</name>
</gene>
<keyword evidence="3" id="KW-1185">Reference proteome</keyword>
<evidence type="ECO:0000256" key="1">
    <source>
        <dbReference type="SAM" id="SignalP"/>
    </source>
</evidence>
<proteinExistence type="predicted"/>
<dbReference type="RefSeq" id="WP_089663627.1">
    <property type="nucleotide sequence ID" value="NZ_LT629745.1"/>
</dbReference>
<name>A0A1H1S0U9_9FLAO</name>
<dbReference type="SUPFAM" id="SSF160574">
    <property type="entry name" value="BT0923-like"/>
    <property type="match status" value="1"/>
</dbReference>
<dbReference type="AlphaFoldDB" id="A0A1H1S0U9"/>
<organism evidence="2 3">
    <name type="scientific">Christiangramia echinicola</name>
    <dbReference type="NCBI Taxonomy" id="279359"/>
    <lineage>
        <taxon>Bacteria</taxon>
        <taxon>Pseudomonadati</taxon>
        <taxon>Bacteroidota</taxon>
        <taxon>Flavobacteriia</taxon>
        <taxon>Flavobacteriales</taxon>
        <taxon>Flavobacteriaceae</taxon>
        <taxon>Christiangramia</taxon>
    </lineage>
</organism>
<sequence length="186" mass="21582">MRKIITLILVLSWVFTANSQNVIQLEETQVNFEPTGEIVFENYANGIIKVKENYQRQFQSNAIAFIHENFDLNRFRKESGNEDGNIHITVTSSNGQLSAVYNEDNELMKTYQKFHNVPLPFDVRNQVYAGYKGWTITKDKYIAYGKESNIDHEKYVVYLEKDNKREKIKITPARSSVTGVATLEKF</sequence>
<evidence type="ECO:0008006" key="4">
    <source>
        <dbReference type="Google" id="ProtNLM"/>
    </source>
</evidence>
<keyword evidence="1" id="KW-0732">Signal</keyword>
<protein>
    <recommendedName>
        <fullName evidence="4">Secreted protein</fullName>
    </recommendedName>
</protein>
<dbReference type="Proteomes" id="UP000198858">
    <property type="component" value="Chromosome I"/>
</dbReference>
<accession>A0A1H1S0U9</accession>
<evidence type="ECO:0000313" key="3">
    <source>
        <dbReference type="Proteomes" id="UP000198858"/>
    </source>
</evidence>
<feature type="chain" id="PRO_5009259527" description="Secreted protein" evidence="1">
    <location>
        <begin position="20"/>
        <end position="186"/>
    </location>
</feature>
<reference evidence="2 3" key="1">
    <citation type="submission" date="2016-10" db="EMBL/GenBank/DDBJ databases">
        <authorList>
            <person name="Varghese N."/>
            <person name="Submissions S."/>
        </authorList>
    </citation>
    <scope>NUCLEOTIDE SEQUENCE [LARGE SCALE GENOMIC DNA]</scope>
    <source>
        <strain evidence="2 3">Mar_2010_102</strain>
    </source>
</reference>